<keyword evidence="3" id="KW-0479">Metal-binding</keyword>
<dbReference type="InterPro" id="IPR001261">
    <property type="entry name" value="ArgE/DapE_CS"/>
</dbReference>
<evidence type="ECO:0000256" key="1">
    <source>
        <dbReference type="ARBA" id="ARBA00001947"/>
    </source>
</evidence>
<feature type="domain" description="Peptidase M20 dimerisation" evidence="6">
    <location>
        <begin position="202"/>
        <end position="311"/>
    </location>
</feature>
<dbReference type="PANTHER" id="PTHR43808:SF8">
    <property type="entry name" value="PEPTIDASE M20 DIMERISATION DOMAIN-CONTAINING PROTEIN"/>
    <property type="match status" value="1"/>
</dbReference>
<evidence type="ECO:0000256" key="5">
    <source>
        <dbReference type="ARBA" id="ARBA00022833"/>
    </source>
</evidence>
<evidence type="ECO:0000313" key="8">
    <source>
        <dbReference type="Proteomes" id="UP001208689"/>
    </source>
</evidence>
<dbReference type="EMBL" id="CP104013">
    <property type="protein sequence ID" value="UYP46120.1"/>
    <property type="molecule type" value="Genomic_DNA"/>
</dbReference>
<dbReference type="GO" id="GO:0009014">
    <property type="term" value="F:succinyl-diaminopimelate desuccinylase activity"/>
    <property type="evidence" value="ECO:0007669"/>
    <property type="project" value="UniProtKB-EC"/>
</dbReference>
<accession>A0ABY6HRI7</accession>
<dbReference type="PANTHER" id="PTHR43808">
    <property type="entry name" value="ACETYLORNITHINE DEACETYLASE"/>
    <property type="match status" value="1"/>
</dbReference>
<dbReference type="PROSITE" id="PS00758">
    <property type="entry name" value="ARGE_DAPE_CPG2_1"/>
    <property type="match status" value="1"/>
</dbReference>
<dbReference type="SUPFAM" id="SSF53187">
    <property type="entry name" value="Zn-dependent exopeptidases"/>
    <property type="match status" value="1"/>
</dbReference>
<comment type="cofactor">
    <cofactor evidence="1">
        <name>Zn(2+)</name>
        <dbReference type="ChEBI" id="CHEBI:29105"/>
    </cofactor>
</comment>
<gene>
    <name evidence="7" type="ORF">NEF87_002405</name>
</gene>
<evidence type="ECO:0000256" key="2">
    <source>
        <dbReference type="ARBA" id="ARBA00006247"/>
    </source>
</evidence>
<keyword evidence="4 7" id="KW-0378">Hydrolase</keyword>
<evidence type="ECO:0000313" key="7">
    <source>
        <dbReference type="EMBL" id="UYP46120.1"/>
    </source>
</evidence>
<reference evidence="7" key="1">
    <citation type="submission" date="2022-09" db="EMBL/GenBank/DDBJ databases">
        <title>Actin cytoskeleton and complex cell architecture in an #Asgard archaeon.</title>
        <authorList>
            <person name="Ponce Toledo R.I."/>
            <person name="Schleper C."/>
            <person name="Rodrigues Oliveira T."/>
            <person name="Wollweber F."/>
            <person name="Xu J."/>
            <person name="Rittmann S."/>
            <person name="Klingl A."/>
            <person name="Pilhofer M."/>
        </authorList>
    </citation>
    <scope>NUCLEOTIDE SEQUENCE</scope>
    <source>
        <strain evidence="7">B-35</strain>
    </source>
</reference>
<protein>
    <submittedName>
        <fullName evidence="7">Succinyl-diaminopimelate desuccinylase</fullName>
        <ecNumber evidence="7">3.5.1.18</ecNumber>
    </submittedName>
</protein>
<dbReference type="InterPro" id="IPR002933">
    <property type="entry name" value="Peptidase_M20"/>
</dbReference>
<organism evidence="7 8">
    <name type="scientific">Candidatus Lokiarchaeum ossiferum</name>
    <dbReference type="NCBI Taxonomy" id="2951803"/>
    <lineage>
        <taxon>Archaea</taxon>
        <taxon>Promethearchaeati</taxon>
        <taxon>Promethearchaeota</taxon>
        <taxon>Promethearchaeia</taxon>
        <taxon>Promethearchaeales</taxon>
        <taxon>Promethearchaeaceae</taxon>
        <taxon>Candidatus Lokiarchaeum</taxon>
    </lineage>
</organism>
<dbReference type="EC" id="3.5.1.18" evidence="7"/>
<dbReference type="InterPro" id="IPR036264">
    <property type="entry name" value="Bact_exopeptidase_dim_dom"/>
</dbReference>
<dbReference type="SUPFAM" id="SSF55031">
    <property type="entry name" value="Bacterial exopeptidase dimerisation domain"/>
    <property type="match status" value="1"/>
</dbReference>
<dbReference type="InterPro" id="IPR050072">
    <property type="entry name" value="Peptidase_M20A"/>
</dbReference>
<dbReference type="InterPro" id="IPR011650">
    <property type="entry name" value="Peptidase_M20_dimer"/>
</dbReference>
<dbReference type="Gene3D" id="3.30.70.360">
    <property type="match status" value="1"/>
</dbReference>
<keyword evidence="5" id="KW-0862">Zinc</keyword>
<dbReference type="Proteomes" id="UP001208689">
    <property type="component" value="Chromosome"/>
</dbReference>
<name>A0ABY6HRI7_9ARCH</name>
<keyword evidence="8" id="KW-1185">Reference proteome</keyword>
<evidence type="ECO:0000256" key="3">
    <source>
        <dbReference type="ARBA" id="ARBA00022723"/>
    </source>
</evidence>
<evidence type="ECO:0000256" key="4">
    <source>
        <dbReference type="ARBA" id="ARBA00022801"/>
    </source>
</evidence>
<dbReference type="Pfam" id="PF07687">
    <property type="entry name" value="M20_dimer"/>
    <property type="match status" value="1"/>
</dbReference>
<proteinExistence type="inferred from homology"/>
<evidence type="ECO:0000259" key="6">
    <source>
        <dbReference type="Pfam" id="PF07687"/>
    </source>
</evidence>
<dbReference type="Pfam" id="PF01546">
    <property type="entry name" value="Peptidase_M20"/>
    <property type="match status" value="1"/>
</dbReference>
<sequence length="417" mass="46209">MSSKLTVENILHELVKIPSPYPFENQIVEWIANFIKERSFTIHKIPVEDRFCLVAKRGSGKSLLLFGHLDTVPIQGVEDETPHQPEGRNKIAEHAKTLGWFQDPFIPLIKKGRMYGNGAVDMKAGVASILATAISLPEEWFKTNELILAFSVDEEFVDKGMYQLLQTDLIRHAKGCICPEIADISEVVEMGETPDVGTILLGRRGRIAIEVLVKGKAAHAATPKAGINAIELATTMINHVMKSVESGELPLGKHEILPEASITPLKIHAGTSSLSVPDSCLVEFDRHLVPPETPESVLKQMEECIKQVLKPSEFEIRKTNRPTPFLLPFVTSKDSDIAKVTISTLESLGYTVKISGGNSVADENMLSSSDYKHPILHAIPTIVLGCKGGNYHKENEWVDLRSLEKHYQALLKICENW</sequence>
<comment type="similarity">
    <text evidence="2">Belongs to the peptidase M20A family.</text>
</comment>
<dbReference type="Gene3D" id="3.40.630.10">
    <property type="entry name" value="Zn peptidases"/>
    <property type="match status" value="2"/>
</dbReference>